<organism evidence="1 2">
    <name type="scientific">Glossina austeni</name>
    <name type="common">Savannah tsetse fly</name>
    <dbReference type="NCBI Taxonomy" id="7395"/>
    <lineage>
        <taxon>Eukaryota</taxon>
        <taxon>Metazoa</taxon>
        <taxon>Ecdysozoa</taxon>
        <taxon>Arthropoda</taxon>
        <taxon>Hexapoda</taxon>
        <taxon>Insecta</taxon>
        <taxon>Pterygota</taxon>
        <taxon>Neoptera</taxon>
        <taxon>Endopterygota</taxon>
        <taxon>Diptera</taxon>
        <taxon>Brachycera</taxon>
        <taxon>Muscomorpha</taxon>
        <taxon>Hippoboscoidea</taxon>
        <taxon>Glossinidae</taxon>
        <taxon>Glossina</taxon>
    </lineage>
</organism>
<dbReference type="VEuPathDB" id="VectorBase:GAUT021552"/>
<dbReference type="EnsemblMetazoa" id="GAUT021552-RA">
    <property type="protein sequence ID" value="GAUT021552-PA"/>
    <property type="gene ID" value="GAUT021552"/>
</dbReference>
<evidence type="ECO:0000313" key="2">
    <source>
        <dbReference type="Proteomes" id="UP000078200"/>
    </source>
</evidence>
<evidence type="ECO:0000313" key="1">
    <source>
        <dbReference type="EnsemblMetazoa" id="GAUT021552-PA"/>
    </source>
</evidence>
<dbReference type="Proteomes" id="UP000078200">
    <property type="component" value="Unassembled WGS sequence"/>
</dbReference>
<keyword evidence="2" id="KW-1185">Reference proteome</keyword>
<reference evidence="1" key="1">
    <citation type="submission" date="2020-05" db="UniProtKB">
        <authorList>
            <consortium name="EnsemblMetazoa"/>
        </authorList>
    </citation>
    <scope>IDENTIFICATION</scope>
    <source>
        <strain evidence="1">TTRI</strain>
    </source>
</reference>
<protein>
    <submittedName>
        <fullName evidence="1">Uncharacterized protein</fullName>
    </submittedName>
</protein>
<proteinExistence type="predicted"/>
<name>A0A1A9V094_GLOAU</name>
<dbReference type="AlphaFoldDB" id="A0A1A9V094"/>
<sequence length="129" mass="14154">MLNSQDTKQLVYTIHNICDVQILVLAPKQNQYSPSFLSPFEKQCAQTVSMEDSANDKILSCESSCNKFDDSDPSSIVQLQKSKKKKNNPFTIKVFSSDGLFVVTGALVGISLQSFRAFTIVVATTPVAV</sequence>
<accession>A0A1A9V094</accession>